<organism evidence="1 2">
    <name type="scientific">Acetobacter cerevisiae</name>
    <dbReference type="NCBI Taxonomy" id="178900"/>
    <lineage>
        <taxon>Bacteria</taxon>
        <taxon>Pseudomonadati</taxon>
        <taxon>Pseudomonadota</taxon>
        <taxon>Alphaproteobacteria</taxon>
        <taxon>Acetobacterales</taxon>
        <taxon>Acetobacteraceae</taxon>
        <taxon>Acetobacter</taxon>
    </lineage>
</organism>
<sequence length="268" mass="29448">MPCVVPSQVVAFINNSSAKHIDIKSKRYHKEQKEAVELGTISSLLSQIPPELISIGQTDYCRLVSSDTAIKNYLERLNNGVLERLEYPAIDGINCAVVILEILKKCPDATPVPSTTELTFIDDELLASSIRLDLSSAASALHNAEWKASTVLAGSVCEALLLWAILRAPGLADLPGKPSHKPVDWKTEQYADVALSLGLITNGTRKIFDQAKKFRHLIHPGRAYRQNETCDRATALTALSAAECIIRDLRVSIHERKIVTENALPEDD</sequence>
<gene>
    <name evidence="1" type="ORF">AD954_14325</name>
</gene>
<comment type="caution">
    <text evidence="1">The sequence shown here is derived from an EMBL/GenBank/DDBJ whole genome shotgun (WGS) entry which is preliminary data.</text>
</comment>
<evidence type="ECO:0000313" key="1">
    <source>
        <dbReference type="EMBL" id="KXV75759.1"/>
    </source>
</evidence>
<accession>A0A149V6E8</accession>
<dbReference type="OrthoDB" id="7281193at2"/>
<name>A0A149V6E8_9PROT</name>
<dbReference type="AlphaFoldDB" id="A0A149V6E8"/>
<proteinExistence type="predicted"/>
<dbReference type="RefSeq" id="WP_062274821.1">
    <property type="nucleotide sequence ID" value="NZ_LIAA01000085.1"/>
</dbReference>
<reference evidence="1 2" key="1">
    <citation type="submission" date="2015-06" db="EMBL/GenBank/DDBJ databases">
        <title>Improved classification and identification of acetic acid bacteria using matrix-assisted laser desorption/ionization time-of-flight mass spectrometry; Gluconobacter nephelii and Gluconobacter uchimurae are later heterotypic synonyms of Gluconobacter japonicus and Gluconobacter oxydans, respectively.</title>
        <authorList>
            <person name="Li L."/>
            <person name="Cleenwerck I."/>
            <person name="De Vuyst L."/>
            <person name="Vandamme P."/>
        </authorList>
    </citation>
    <scope>NUCLEOTIDE SEQUENCE [LARGE SCALE GENOMIC DNA]</scope>
    <source>
        <strain evidence="1 2">LMG 1545</strain>
    </source>
</reference>
<dbReference type="EMBL" id="LIAA01000085">
    <property type="protein sequence ID" value="KXV75759.1"/>
    <property type="molecule type" value="Genomic_DNA"/>
</dbReference>
<protein>
    <submittedName>
        <fullName evidence="1">Uncharacterized protein</fullName>
    </submittedName>
</protein>
<dbReference type="PATRIC" id="fig|178900.7.peg.3028"/>
<dbReference type="Proteomes" id="UP000075462">
    <property type="component" value="Unassembled WGS sequence"/>
</dbReference>
<evidence type="ECO:0000313" key="2">
    <source>
        <dbReference type="Proteomes" id="UP000075462"/>
    </source>
</evidence>